<dbReference type="GO" id="GO:0003676">
    <property type="term" value="F:nucleic acid binding"/>
    <property type="evidence" value="ECO:0007669"/>
    <property type="project" value="InterPro"/>
</dbReference>
<dbReference type="InterPro" id="IPR044730">
    <property type="entry name" value="RNase_H-like_dom_plant"/>
</dbReference>
<dbReference type="InterPro" id="IPR012337">
    <property type="entry name" value="RNaseH-like_sf"/>
</dbReference>
<sequence>MPRWHAPNEGVYKLNTDAAVDSENNCFGLSMVIKNHLGMVMACSSQKVVRLVSPYVAEAMTTLKGIIFVTDTGLQPVNIELDALNVVNLIKSDLQVATDVGLVICDIKDRLNKMGCIAVVFVPRLANVVVYNLSKLMLAYDDDYYWMESYPPSVERFVRDDHLV</sequence>
<feature type="domain" description="RNase H type-1" evidence="1">
    <location>
        <begin position="15"/>
        <end position="135"/>
    </location>
</feature>
<dbReference type="PANTHER" id="PTHR47074">
    <property type="entry name" value="BNAC02G40300D PROTEIN"/>
    <property type="match status" value="1"/>
</dbReference>
<evidence type="ECO:0000313" key="3">
    <source>
        <dbReference type="Proteomes" id="UP001281410"/>
    </source>
</evidence>
<reference evidence="2" key="1">
    <citation type="journal article" date="2023" name="Plant J.">
        <title>Genome sequences and population genomics provide insights into the demographic history, inbreeding, and mutation load of two 'living fossil' tree species of Dipteronia.</title>
        <authorList>
            <person name="Feng Y."/>
            <person name="Comes H.P."/>
            <person name="Chen J."/>
            <person name="Zhu S."/>
            <person name="Lu R."/>
            <person name="Zhang X."/>
            <person name="Li P."/>
            <person name="Qiu J."/>
            <person name="Olsen K.M."/>
            <person name="Qiu Y."/>
        </authorList>
    </citation>
    <scope>NUCLEOTIDE SEQUENCE</scope>
    <source>
        <strain evidence="2">NBL</strain>
    </source>
</reference>
<dbReference type="InterPro" id="IPR052929">
    <property type="entry name" value="RNase_H-like_EbsB-rel"/>
</dbReference>
<dbReference type="Gene3D" id="3.30.420.10">
    <property type="entry name" value="Ribonuclease H-like superfamily/Ribonuclease H"/>
    <property type="match status" value="1"/>
</dbReference>
<evidence type="ECO:0000259" key="1">
    <source>
        <dbReference type="Pfam" id="PF13456"/>
    </source>
</evidence>
<dbReference type="Proteomes" id="UP001281410">
    <property type="component" value="Unassembled WGS sequence"/>
</dbReference>
<dbReference type="InterPro" id="IPR002156">
    <property type="entry name" value="RNaseH_domain"/>
</dbReference>
<evidence type="ECO:0000313" key="2">
    <source>
        <dbReference type="EMBL" id="KAK3188415.1"/>
    </source>
</evidence>
<dbReference type="PANTHER" id="PTHR47074:SF48">
    <property type="entry name" value="POLYNUCLEOTIDYL TRANSFERASE, RIBONUCLEASE H-LIKE SUPERFAMILY PROTEIN"/>
    <property type="match status" value="1"/>
</dbReference>
<comment type="caution">
    <text evidence="2">The sequence shown here is derived from an EMBL/GenBank/DDBJ whole genome shotgun (WGS) entry which is preliminary data.</text>
</comment>
<dbReference type="InterPro" id="IPR036397">
    <property type="entry name" value="RNaseH_sf"/>
</dbReference>
<dbReference type="AlphaFoldDB" id="A0AAD9ZPQ0"/>
<keyword evidence="3" id="KW-1185">Reference proteome</keyword>
<proteinExistence type="predicted"/>
<accession>A0AAD9ZPQ0</accession>
<organism evidence="2 3">
    <name type="scientific">Dipteronia sinensis</name>
    <dbReference type="NCBI Taxonomy" id="43782"/>
    <lineage>
        <taxon>Eukaryota</taxon>
        <taxon>Viridiplantae</taxon>
        <taxon>Streptophyta</taxon>
        <taxon>Embryophyta</taxon>
        <taxon>Tracheophyta</taxon>
        <taxon>Spermatophyta</taxon>
        <taxon>Magnoliopsida</taxon>
        <taxon>eudicotyledons</taxon>
        <taxon>Gunneridae</taxon>
        <taxon>Pentapetalae</taxon>
        <taxon>rosids</taxon>
        <taxon>malvids</taxon>
        <taxon>Sapindales</taxon>
        <taxon>Sapindaceae</taxon>
        <taxon>Hippocastanoideae</taxon>
        <taxon>Acereae</taxon>
        <taxon>Dipteronia</taxon>
    </lineage>
</organism>
<protein>
    <recommendedName>
        <fullName evidence="1">RNase H type-1 domain-containing protein</fullName>
    </recommendedName>
</protein>
<dbReference type="SUPFAM" id="SSF53098">
    <property type="entry name" value="Ribonuclease H-like"/>
    <property type="match status" value="1"/>
</dbReference>
<dbReference type="Pfam" id="PF13456">
    <property type="entry name" value="RVT_3"/>
    <property type="match status" value="1"/>
</dbReference>
<name>A0AAD9ZPQ0_9ROSI</name>
<dbReference type="GO" id="GO:0004523">
    <property type="term" value="F:RNA-DNA hybrid ribonuclease activity"/>
    <property type="evidence" value="ECO:0007669"/>
    <property type="project" value="InterPro"/>
</dbReference>
<dbReference type="CDD" id="cd06222">
    <property type="entry name" value="RNase_H_like"/>
    <property type="match status" value="1"/>
</dbReference>
<dbReference type="EMBL" id="JANJYJ010000009">
    <property type="protein sequence ID" value="KAK3188415.1"/>
    <property type="molecule type" value="Genomic_DNA"/>
</dbReference>
<gene>
    <name evidence="2" type="ORF">Dsin_027976</name>
</gene>